<name>A0A1S3GD90_DIPOR</name>
<evidence type="ECO:0000256" key="2">
    <source>
        <dbReference type="SAM" id="SignalP"/>
    </source>
</evidence>
<dbReference type="FunCoup" id="A0A1S3GD90">
    <property type="interactions" value="22"/>
</dbReference>
<proteinExistence type="predicted"/>
<dbReference type="Proteomes" id="UP000081671">
    <property type="component" value="Unplaced"/>
</dbReference>
<gene>
    <name evidence="4" type="primary">LOC105996961</name>
</gene>
<feature type="region of interest" description="Disordered" evidence="1">
    <location>
        <begin position="47"/>
        <end position="96"/>
    </location>
</feature>
<dbReference type="GeneID" id="105996961"/>
<feature type="compositionally biased region" description="Polar residues" evidence="1">
    <location>
        <begin position="319"/>
        <end position="328"/>
    </location>
</feature>
<dbReference type="InterPro" id="IPR026135">
    <property type="entry name" value="C6orf15"/>
</dbReference>
<keyword evidence="3" id="KW-1185">Reference proteome</keyword>
<feature type="region of interest" description="Disordered" evidence="1">
    <location>
        <begin position="310"/>
        <end position="341"/>
    </location>
</feature>
<feature type="signal peptide" evidence="2">
    <location>
        <begin position="1"/>
        <end position="26"/>
    </location>
</feature>
<dbReference type="KEGG" id="dord:105996961"/>
<evidence type="ECO:0000313" key="4">
    <source>
        <dbReference type="RefSeq" id="XP_012886665.1"/>
    </source>
</evidence>
<dbReference type="RefSeq" id="XP_012886665.1">
    <property type="nucleotide sequence ID" value="XM_013031211.1"/>
</dbReference>
<accession>A0A1S3GD90</accession>
<dbReference type="PANTHER" id="PTHR15817:SF2">
    <property type="entry name" value="SIMILAR TO RIKEN CDNA 2300002M23"/>
    <property type="match status" value="1"/>
</dbReference>
<dbReference type="PANTHER" id="PTHR15817">
    <property type="entry name" value="STG PROTEIN"/>
    <property type="match status" value="1"/>
</dbReference>
<sequence length="341" mass="36483">MQGWVVRSEALLGLLLVCLHLPGFFARSISSKEEKASPALETDLPLLGHPFFTNSGQPQPKTDPGSDDLVEAPLKPDVLPPDGPQPAESSEVERWPPSWGMPAVDYWASEYPWQMMAAEAENYLGPAMPEGLSYFSSGNAVPLASGPLPEASSALPEQPSPEASHRQDPQPRRLPHPNVLGAQRPPWSLTHRPGFPLGALNPSVSWGGGRPGTGWVTRPMPYPSGAWGINNPFPGTSWGSINRYPGGSWGSINRYPGGSWGSINRYPGGSWGSINRYPGGSWGSINRYPGGSWGSINRYPGGSWGTNGRYPGTGWGTSPLKSGVNNQFPPKVLRPSGSSDP</sequence>
<dbReference type="OrthoDB" id="9446516at2759"/>
<organism evidence="3 4">
    <name type="scientific">Dipodomys ordii</name>
    <name type="common">Ord's kangaroo rat</name>
    <dbReference type="NCBI Taxonomy" id="10020"/>
    <lineage>
        <taxon>Eukaryota</taxon>
        <taxon>Metazoa</taxon>
        <taxon>Chordata</taxon>
        <taxon>Craniata</taxon>
        <taxon>Vertebrata</taxon>
        <taxon>Euteleostomi</taxon>
        <taxon>Mammalia</taxon>
        <taxon>Eutheria</taxon>
        <taxon>Euarchontoglires</taxon>
        <taxon>Glires</taxon>
        <taxon>Rodentia</taxon>
        <taxon>Castorimorpha</taxon>
        <taxon>Heteromyidae</taxon>
        <taxon>Dipodomyinae</taxon>
        <taxon>Dipodomys</taxon>
    </lineage>
</organism>
<feature type="region of interest" description="Disordered" evidence="1">
    <location>
        <begin position="145"/>
        <end position="185"/>
    </location>
</feature>
<evidence type="ECO:0000313" key="3">
    <source>
        <dbReference type="Proteomes" id="UP000081671"/>
    </source>
</evidence>
<dbReference type="InParanoid" id="A0A1S3GD90"/>
<keyword evidence="2" id="KW-0732">Signal</keyword>
<reference evidence="4" key="1">
    <citation type="submission" date="2025-08" db="UniProtKB">
        <authorList>
            <consortium name="RefSeq"/>
        </authorList>
    </citation>
    <scope>IDENTIFICATION</scope>
    <source>
        <tissue evidence="4">Kidney</tissue>
    </source>
</reference>
<dbReference type="GO" id="GO:0030198">
    <property type="term" value="P:extracellular matrix organization"/>
    <property type="evidence" value="ECO:0007669"/>
    <property type="project" value="TreeGrafter"/>
</dbReference>
<feature type="chain" id="PRO_5010277218" evidence="2">
    <location>
        <begin position="27"/>
        <end position="341"/>
    </location>
</feature>
<protein>
    <submittedName>
        <fullName evidence="4">Uncharacterized protein C6orf15 homolog</fullName>
    </submittedName>
</protein>
<dbReference type="AlphaFoldDB" id="A0A1S3GD90"/>
<dbReference type="Pfam" id="PF15809">
    <property type="entry name" value="STG"/>
    <property type="match status" value="2"/>
</dbReference>
<dbReference type="GO" id="GO:0031012">
    <property type="term" value="C:extracellular matrix"/>
    <property type="evidence" value="ECO:0007669"/>
    <property type="project" value="TreeGrafter"/>
</dbReference>
<evidence type="ECO:0000256" key="1">
    <source>
        <dbReference type="SAM" id="MobiDB-lite"/>
    </source>
</evidence>